<dbReference type="Proteomes" id="UP000635565">
    <property type="component" value="Unassembled WGS sequence"/>
</dbReference>
<protein>
    <submittedName>
        <fullName evidence="2">Uncharacterized protein</fullName>
    </submittedName>
</protein>
<keyword evidence="3" id="KW-1185">Reference proteome</keyword>
<evidence type="ECO:0000313" key="2">
    <source>
        <dbReference type="EMBL" id="GHO82996.1"/>
    </source>
</evidence>
<sequence length="58" mass="6347">MQLEVAKALGVKKERELANKNTDKTAKSTIREGHFLLILINGVAVGIMFCSPFDANTN</sequence>
<reference evidence="2 3" key="1">
    <citation type="journal article" date="2021" name="Int. J. Syst. Evol. Microbiol.">
        <title>Reticulibacter mediterranei gen. nov., sp. nov., within the new family Reticulibacteraceae fam. nov., and Ktedonospora formicarum gen. nov., sp. nov., Ktedonobacter robiniae sp. nov., Dictyobacter formicarum sp. nov. and Dictyobacter arantiisoli sp. nov., belonging to the class Ktedonobacteria.</title>
        <authorList>
            <person name="Yabe S."/>
            <person name="Zheng Y."/>
            <person name="Wang C.M."/>
            <person name="Sakai Y."/>
            <person name="Abe K."/>
            <person name="Yokota A."/>
            <person name="Donadio S."/>
            <person name="Cavaletti L."/>
            <person name="Monciardini P."/>
        </authorList>
    </citation>
    <scope>NUCLEOTIDE SEQUENCE [LARGE SCALE GENOMIC DNA]</scope>
    <source>
        <strain evidence="2 3">SOSP1-9</strain>
    </source>
</reference>
<evidence type="ECO:0000313" key="3">
    <source>
        <dbReference type="Proteomes" id="UP000635565"/>
    </source>
</evidence>
<accession>A0ABQ3VCV5</accession>
<gene>
    <name evidence="2" type="ORF">KSZ_10020</name>
</gene>
<comment type="caution">
    <text evidence="2">The sequence shown here is derived from an EMBL/GenBank/DDBJ whole genome shotgun (WGS) entry which is preliminary data.</text>
</comment>
<feature type="transmembrane region" description="Helical" evidence="1">
    <location>
        <begin position="35"/>
        <end position="55"/>
    </location>
</feature>
<evidence type="ECO:0000256" key="1">
    <source>
        <dbReference type="SAM" id="Phobius"/>
    </source>
</evidence>
<keyword evidence="1" id="KW-0472">Membrane</keyword>
<keyword evidence="1" id="KW-0812">Transmembrane</keyword>
<dbReference type="EMBL" id="BNJJ01000002">
    <property type="protein sequence ID" value="GHO82996.1"/>
    <property type="molecule type" value="Genomic_DNA"/>
</dbReference>
<organism evidence="2 3">
    <name type="scientific">Dictyobacter formicarum</name>
    <dbReference type="NCBI Taxonomy" id="2778368"/>
    <lineage>
        <taxon>Bacteria</taxon>
        <taxon>Bacillati</taxon>
        <taxon>Chloroflexota</taxon>
        <taxon>Ktedonobacteria</taxon>
        <taxon>Ktedonobacterales</taxon>
        <taxon>Dictyobacteraceae</taxon>
        <taxon>Dictyobacter</taxon>
    </lineage>
</organism>
<proteinExistence type="predicted"/>
<name>A0ABQ3VCV5_9CHLR</name>
<keyword evidence="1" id="KW-1133">Transmembrane helix</keyword>